<feature type="domain" description="Beta-ketoacyl-[acyl-carrier-protein] synthase III C-terminal" evidence="3">
    <location>
        <begin position="220"/>
        <end position="308"/>
    </location>
</feature>
<comment type="caution">
    <text evidence="4">The sequence shown here is derived from an EMBL/GenBank/DDBJ whole genome shotgun (WGS) entry which is preliminary data.</text>
</comment>
<keyword evidence="1" id="KW-0808">Transferase</keyword>
<dbReference type="SUPFAM" id="SSF53901">
    <property type="entry name" value="Thiolase-like"/>
    <property type="match status" value="1"/>
</dbReference>
<accession>A0ABP6SF51</accession>
<protein>
    <submittedName>
        <fullName evidence="4">3-oxoacyl-[acyl-carrier-protein] synthase III C-terminal domain-containing protein</fullName>
    </submittedName>
</protein>
<dbReference type="RefSeq" id="WP_345039785.1">
    <property type="nucleotide sequence ID" value="NZ_BAAAYL010000001.1"/>
</dbReference>
<proteinExistence type="predicted"/>
<dbReference type="PANTHER" id="PTHR34069:SF2">
    <property type="entry name" value="BETA-KETOACYL-[ACYL-CARRIER-PROTEIN] SYNTHASE III"/>
    <property type="match status" value="1"/>
</dbReference>
<dbReference type="EMBL" id="BAAAYL010000001">
    <property type="protein sequence ID" value="GAA3375056.1"/>
    <property type="molecule type" value="Genomic_DNA"/>
</dbReference>
<evidence type="ECO:0000313" key="4">
    <source>
        <dbReference type="EMBL" id="GAA3375056.1"/>
    </source>
</evidence>
<keyword evidence="5" id="KW-1185">Reference proteome</keyword>
<keyword evidence="2" id="KW-0012">Acyltransferase</keyword>
<evidence type="ECO:0000256" key="1">
    <source>
        <dbReference type="ARBA" id="ARBA00022679"/>
    </source>
</evidence>
<dbReference type="Pfam" id="PF08541">
    <property type="entry name" value="ACP_syn_III_C"/>
    <property type="match status" value="1"/>
</dbReference>
<sequence>MTSLVEVSTHWPSQVSLASRQDALNLSDVELRRYQRAFGLSDICRDEERSEAELLMAAVDKLSSLRGREHQVRYLIRARTQRFPAPYPDSALHEVRREIGLSHASAFALTEHACASGLSAMDLAGMLLAEDPDPDSLALILVGEQARAPHAQILPGMGATGEGTAAILVADRGAHNRVLGFACRTLYTGDPCMAMSSQGLDRFRTMYTDAVVETIGLAVADAGLEIGDVGLLLPHNVNRIAWVRMADRIGLPLSRIFLDNVPRTGHCFGADPFLNFETARALGRIQPGDRCLLVSVGLGATYAATVVEH</sequence>
<dbReference type="InterPro" id="IPR013747">
    <property type="entry name" value="ACP_syn_III_C"/>
</dbReference>
<dbReference type="PANTHER" id="PTHR34069">
    <property type="entry name" value="3-OXOACYL-[ACYL-CARRIER-PROTEIN] SYNTHASE 3"/>
    <property type="match status" value="1"/>
</dbReference>
<evidence type="ECO:0000259" key="3">
    <source>
        <dbReference type="Pfam" id="PF08541"/>
    </source>
</evidence>
<evidence type="ECO:0000313" key="5">
    <source>
        <dbReference type="Proteomes" id="UP001499990"/>
    </source>
</evidence>
<name>A0ABP6SF51_9ACTN</name>
<evidence type="ECO:0000256" key="2">
    <source>
        <dbReference type="ARBA" id="ARBA00023315"/>
    </source>
</evidence>
<reference evidence="5" key="1">
    <citation type="journal article" date="2019" name="Int. J. Syst. Evol. Microbiol.">
        <title>The Global Catalogue of Microorganisms (GCM) 10K type strain sequencing project: providing services to taxonomists for standard genome sequencing and annotation.</title>
        <authorList>
            <consortium name="The Broad Institute Genomics Platform"/>
            <consortium name="The Broad Institute Genome Sequencing Center for Infectious Disease"/>
            <person name="Wu L."/>
            <person name="Ma J."/>
        </authorList>
    </citation>
    <scope>NUCLEOTIDE SEQUENCE [LARGE SCALE GENOMIC DNA]</scope>
    <source>
        <strain evidence="5">JCM 9651</strain>
    </source>
</reference>
<dbReference type="InterPro" id="IPR016039">
    <property type="entry name" value="Thiolase-like"/>
</dbReference>
<organism evidence="4 5">
    <name type="scientific">Streptomyces sannanensis</name>
    <dbReference type="NCBI Taxonomy" id="285536"/>
    <lineage>
        <taxon>Bacteria</taxon>
        <taxon>Bacillati</taxon>
        <taxon>Actinomycetota</taxon>
        <taxon>Actinomycetes</taxon>
        <taxon>Kitasatosporales</taxon>
        <taxon>Streptomycetaceae</taxon>
        <taxon>Streptomyces</taxon>
    </lineage>
</organism>
<gene>
    <name evidence="4" type="ORF">GCM10020367_41360</name>
</gene>
<dbReference type="Proteomes" id="UP001499990">
    <property type="component" value="Unassembled WGS sequence"/>
</dbReference>
<dbReference type="Gene3D" id="3.40.47.10">
    <property type="match status" value="2"/>
</dbReference>